<reference evidence="2 3" key="1">
    <citation type="submission" date="2021-03" db="EMBL/GenBank/DDBJ databases">
        <title>Tianweitania aestuarii sp. nov., isolated from a tidal flat.</title>
        <authorList>
            <person name="Park S."/>
            <person name="Yoon J.-H."/>
        </authorList>
    </citation>
    <scope>NUCLEOTIDE SEQUENCE [LARGE SCALE GENOMIC DNA]</scope>
    <source>
        <strain evidence="2 3">BSSL-BM11</strain>
    </source>
</reference>
<feature type="compositionally biased region" description="Acidic residues" evidence="1">
    <location>
        <begin position="172"/>
        <end position="187"/>
    </location>
</feature>
<comment type="caution">
    <text evidence="2">The sequence shown here is derived from an EMBL/GenBank/DDBJ whole genome shotgun (WGS) entry which is preliminary data.</text>
</comment>
<accession>A0ABS5RSM0</accession>
<feature type="compositionally biased region" description="Basic and acidic residues" evidence="1">
    <location>
        <begin position="78"/>
        <end position="94"/>
    </location>
</feature>
<name>A0ABS5RSM0_9HYPH</name>
<dbReference type="RefSeq" id="WP_213983625.1">
    <property type="nucleotide sequence ID" value="NZ_JAFMNX010000001.1"/>
</dbReference>
<dbReference type="Proteomes" id="UP001297272">
    <property type="component" value="Unassembled WGS sequence"/>
</dbReference>
<sequence>MVVNRHQRRAAEKAAQEPGASQDTRQEAAAVALEGAPADEQSQEDKQKEASEAIGTVESSSPPAEPINSGEVAPDGADEQRLEDQEARSADGKTVEPISAGEKPQENSQPVESSAGDKGDIGSDQPAVRGPEDGAAADVLRQPGANNSGASAHDGAGDRAASHGHVVNDSDGSVDGEAFEEEQDEAEVTPNVLAAAGAASMAYGTDIRVLRVDVSWLRPIGGNRPSLIRRANVLAKFIRDNPDAPHHACVIHLQRNGFPEVPDADPRGLVAYQVFATTLHALDKIDADAARAAEPKGDGAPAPIYADAGGMLPESGGLTAGGYGSL</sequence>
<feature type="region of interest" description="Disordered" evidence="1">
    <location>
        <begin position="1"/>
        <end position="187"/>
    </location>
</feature>
<evidence type="ECO:0000313" key="3">
    <source>
        <dbReference type="Proteomes" id="UP001297272"/>
    </source>
</evidence>
<feature type="compositionally biased region" description="Low complexity" evidence="1">
    <location>
        <begin position="27"/>
        <end position="40"/>
    </location>
</feature>
<dbReference type="EMBL" id="JAFMNX010000001">
    <property type="protein sequence ID" value="MBS9720053.1"/>
    <property type="molecule type" value="Genomic_DNA"/>
</dbReference>
<evidence type="ECO:0000256" key="1">
    <source>
        <dbReference type="SAM" id="MobiDB-lite"/>
    </source>
</evidence>
<proteinExistence type="predicted"/>
<gene>
    <name evidence="2" type="ORF">JYU29_05040</name>
</gene>
<keyword evidence="3" id="KW-1185">Reference proteome</keyword>
<organism evidence="2 3">
    <name type="scientific">Tianweitania aestuarii</name>
    <dbReference type="NCBI Taxonomy" id="2814886"/>
    <lineage>
        <taxon>Bacteria</taxon>
        <taxon>Pseudomonadati</taxon>
        <taxon>Pseudomonadota</taxon>
        <taxon>Alphaproteobacteria</taxon>
        <taxon>Hyphomicrobiales</taxon>
        <taxon>Phyllobacteriaceae</taxon>
        <taxon>Tianweitania</taxon>
    </lineage>
</organism>
<protein>
    <submittedName>
        <fullName evidence="2">Uncharacterized protein</fullName>
    </submittedName>
</protein>
<evidence type="ECO:0000313" key="2">
    <source>
        <dbReference type="EMBL" id="MBS9720053.1"/>
    </source>
</evidence>